<reference evidence="3 4" key="1">
    <citation type="submission" date="2016-09" db="EMBL/GenBank/DDBJ databases">
        <title>Rhizobium sp. nov., a novel species isolated from the rice rhizosphere.</title>
        <authorList>
            <person name="Zhao J."/>
            <person name="Zhang X."/>
        </authorList>
    </citation>
    <scope>NUCLEOTIDE SEQUENCE [LARGE SCALE GENOMIC DNA]</scope>
    <source>
        <strain evidence="3 4">1.7048</strain>
    </source>
</reference>
<dbReference type="PANTHER" id="PTHR40547">
    <property type="entry name" value="SLL0298 PROTEIN"/>
    <property type="match status" value="1"/>
</dbReference>
<evidence type="ECO:0000313" key="3">
    <source>
        <dbReference type="EMBL" id="OLP58596.1"/>
    </source>
</evidence>
<dbReference type="PANTHER" id="PTHR40547:SF1">
    <property type="entry name" value="SLL0298 PROTEIN"/>
    <property type="match status" value="1"/>
</dbReference>
<protein>
    <recommendedName>
        <fullName evidence="2">DUF2062 domain-containing protein</fullName>
    </recommendedName>
</protein>
<evidence type="ECO:0000259" key="2">
    <source>
        <dbReference type="Pfam" id="PF09835"/>
    </source>
</evidence>
<evidence type="ECO:0000313" key="4">
    <source>
        <dbReference type="Proteomes" id="UP000186364"/>
    </source>
</evidence>
<evidence type="ECO:0000256" key="1">
    <source>
        <dbReference type="SAM" id="Phobius"/>
    </source>
</evidence>
<proteinExistence type="predicted"/>
<dbReference type="OrthoDB" id="7360463at2"/>
<keyword evidence="4" id="KW-1185">Reference proteome</keyword>
<organism evidence="3 4">
    <name type="scientific">Xaviernesmea oryzae</name>
    <dbReference type="NCBI Taxonomy" id="464029"/>
    <lineage>
        <taxon>Bacteria</taxon>
        <taxon>Pseudomonadati</taxon>
        <taxon>Pseudomonadota</taxon>
        <taxon>Alphaproteobacteria</taxon>
        <taxon>Hyphomicrobiales</taxon>
        <taxon>Rhizobiaceae</taxon>
        <taxon>Rhizobium/Agrobacterium group</taxon>
        <taxon>Xaviernesmea</taxon>
    </lineage>
</organism>
<keyword evidence="1" id="KW-0812">Transmembrane</keyword>
<comment type="caution">
    <text evidence="3">The sequence shown here is derived from an EMBL/GenBank/DDBJ whole genome shotgun (WGS) entry which is preliminary data.</text>
</comment>
<gene>
    <name evidence="3" type="ORF">BJF93_17255</name>
</gene>
<feature type="transmembrane region" description="Helical" evidence="1">
    <location>
        <begin position="67"/>
        <end position="86"/>
    </location>
</feature>
<keyword evidence="1" id="KW-1133">Transmembrane helix</keyword>
<feature type="transmembrane region" description="Helical" evidence="1">
    <location>
        <begin position="93"/>
        <end position="112"/>
    </location>
</feature>
<sequence length="182" mass="19456">MVFRRRQPAPRRERLRQVLWPRKGALRGWRYLSLRVLRLSSSPHKIALGAAAGTASAMTPFVGLHVLIALAVAYLCSASLVSAAIATALANPLTIPLILFVTYEIGAALLGLDDAPPASGADILAGLSHLNLDELWGPVLKPLLVGMVPLAAGMGVLAYGVTFNAVRLFNARRTARRQARFG</sequence>
<keyword evidence="1" id="KW-0472">Membrane</keyword>
<feature type="transmembrane region" description="Helical" evidence="1">
    <location>
        <begin position="143"/>
        <end position="166"/>
    </location>
</feature>
<dbReference type="RefSeq" id="WP_075629022.1">
    <property type="nucleotide sequence ID" value="NZ_FOAM01000003.1"/>
</dbReference>
<feature type="domain" description="DUF2062" evidence="2">
    <location>
        <begin position="27"/>
        <end position="173"/>
    </location>
</feature>
<dbReference type="EMBL" id="MKIP01000057">
    <property type="protein sequence ID" value="OLP58596.1"/>
    <property type="molecule type" value="Genomic_DNA"/>
</dbReference>
<dbReference type="AlphaFoldDB" id="A0A1Q9AT88"/>
<dbReference type="Pfam" id="PF09835">
    <property type="entry name" value="DUF2062"/>
    <property type="match status" value="1"/>
</dbReference>
<accession>A0A1Q9AT88</accession>
<dbReference type="Proteomes" id="UP000186364">
    <property type="component" value="Unassembled WGS sequence"/>
</dbReference>
<name>A0A1Q9AT88_9HYPH</name>
<dbReference type="InterPro" id="IPR018639">
    <property type="entry name" value="DUF2062"/>
</dbReference>